<evidence type="ECO:0000256" key="3">
    <source>
        <dbReference type="ARBA" id="ARBA00023136"/>
    </source>
</evidence>
<proteinExistence type="predicted"/>
<feature type="signal peptide" evidence="6">
    <location>
        <begin position="1"/>
        <end position="20"/>
    </location>
</feature>
<protein>
    <submittedName>
        <fullName evidence="7">Extracellular solute-binding protein</fullName>
    </submittedName>
</protein>
<dbReference type="EMBL" id="JAJNBZ010000006">
    <property type="protein sequence ID" value="MCE5169816.1"/>
    <property type="molecule type" value="Genomic_DNA"/>
</dbReference>
<evidence type="ECO:0000256" key="4">
    <source>
        <dbReference type="ARBA" id="ARBA00023139"/>
    </source>
</evidence>
<keyword evidence="2 6" id="KW-0732">Signal</keyword>
<evidence type="ECO:0000256" key="2">
    <source>
        <dbReference type="ARBA" id="ARBA00022729"/>
    </source>
</evidence>
<dbReference type="InterPro" id="IPR050490">
    <property type="entry name" value="Bact_solute-bd_prot1"/>
</dbReference>
<dbReference type="PANTHER" id="PTHR43649:SF33">
    <property type="entry name" value="POLYGALACTURONAN_RHAMNOGALACTURONAN-BINDING PROTEIN YTCQ"/>
    <property type="match status" value="1"/>
</dbReference>
<evidence type="ECO:0000256" key="1">
    <source>
        <dbReference type="ARBA" id="ARBA00022475"/>
    </source>
</evidence>
<dbReference type="RefSeq" id="WP_233696711.1">
    <property type="nucleotide sequence ID" value="NZ_JAJNBZ010000006.1"/>
</dbReference>
<keyword evidence="1" id="KW-1003">Cell membrane</keyword>
<organism evidence="7 8">
    <name type="scientific">Paenibacillus profundus</name>
    <dbReference type="NCBI Taxonomy" id="1173085"/>
    <lineage>
        <taxon>Bacteria</taxon>
        <taxon>Bacillati</taxon>
        <taxon>Bacillota</taxon>
        <taxon>Bacilli</taxon>
        <taxon>Bacillales</taxon>
        <taxon>Paenibacillaceae</taxon>
        <taxon>Paenibacillus</taxon>
    </lineage>
</organism>
<dbReference type="SUPFAM" id="SSF53850">
    <property type="entry name" value="Periplasmic binding protein-like II"/>
    <property type="match status" value="1"/>
</dbReference>
<dbReference type="Proteomes" id="UP001199916">
    <property type="component" value="Unassembled WGS sequence"/>
</dbReference>
<dbReference type="Gene3D" id="3.40.190.10">
    <property type="entry name" value="Periplasmic binding protein-like II"/>
    <property type="match status" value="2"/>
</dbReference>
<keyword evidence="3" id="KW-0472">Membrane</keyword>
<keyword evidence="5" id="KW-0449">Lipoprotein</keyword>
<comment type="caution">
    <text evidence="7">The sequence shown here is derived from an EMBL/GenBank/DDBJ whole genome shotgun (WGS) entry which is preliminary data.</text>
</comment>
<dbReference type="InterPro" id="IPR006059">
    <property type="entry name" value="SBP"/>
</dbReference>
<sequence length="485" mass="53668">MRKMIILLLASFMVLTTACSSSETKAPGSSAQASTEQGPVTISIVGKDLPPDARVIKGIEEGMKAEGKNIKLEVVPVQSGTYSEKLGLLLQSGNIPDLIYFQGGDYPFAITQQILEDLTPYIEQSTGVKAAMNSFNEERIKNYPYLVWLSPTNSQIPVMRQDWFDKTESGKELLANPTTYNYYNFFKEVKEKNGAQFAYTTAGSLEELDVMFGQAFGLTSTWIKGADGKYVFGKTSSFEKEKLEFYAKLYREGLLDSEFLTKKWDTKEKAFYDGQAAIIAGTQGKVIDLYNNKSISQNGASATVMPLPPAQGKAQGYTPIDVSKESRGFAISKLSENKELAFAVLEYLASPKGQMLDKLGFEGEEYEIVNNQIKLTEKFAEWYPIFVASTVNFKPDQAFDPATPYLSEPAIKSLEMIDSMSGKDNGFIIPAELAGKWDACNELYREFAANMVMGNKTSADFDAFVQAWSDAGGKEITDYANQTIK</sequence>
<gene>
    <name evidence="7" type="ORF">LQV63_10875</name>
</gene>
<name>A0ABS8YDS5_9BACL</name>
<keyword evidence="8" id="KW-1185">Reference proteome</keyword>
<evidence type="ECO:0000256" key="6">
    <source>
        <dbReference type="SAM" id="SignalP"/>
    </source>
</evidence>
<evidence type="ECO:0000256" key="5">
    <source>
        <dbReference type="ARBA" id="ARBA00023288"/>
    </source>
</evidence>
<feature type="chain" id="PRO_5046466357" evidence="6">
    <location>
        <begin position="21"/>
        <end position="485"/>
    </location>
</feature>
<keyword evidence="4" id="KW-0564">Palmitate</keyword>
<dbReference type="Pfam" id="PF01547">
    <property type="entry name" value="SBP_bac_1"/>
    <property type="match status" value="1"/>
</dbReference>
<dbReference type="PANTHER" id="PTHR43649">
    <property type="entry name" value="ARABINOSE-BINDING PROTEIN-RELATED"/>
    <property type="match status" value="1"/>
</dbReference>
<accession>A0ABS8YDS5</accession>
<reference evidence="7 8" key="1">
    <citation type="submission" date="2021-11" db="EMBL/GenBank/DDBJ databases">
        <title>Draft genome sequence of Paenibacillus profundus YoMME, a new Gram-positive bacteria with exoelectrogenic properties.</title>
        <authorList>
            <person name="Hubenova Y."/>
            <person name="Hubenova E."/>
            <person name="Manasiev Y."/>
            <person name="Peykov S."/>
            <person name="Mitov M."/>
        </authorList>
    </citation>
    <scope>NUCLEOTIDE SEQUENCE [LARGE SCALE GENOMIC DNA]</scope>
    <source>
        <strain evidence="7 8">YoMME</strain>
    </source>
</reference>
<evidence type="ECO:0000313" key="8">
    <source>
        <dbReference type="Proteomes" id="UP001199916"/>
    </source>
</evidence>
<dbReference type="PROSITE" id="PS51257">
    <property type="entry name" value="PROKAR_LIPOPROTEIN"/>
    <property type="match status" value="1"/>
</dbReference>
<evidence type="ECO:0000313" key="7">
    <source>
        <dbReference type="EMBL" id="MCE5169816.1"/>
    </source>
</evidence>